<reference evidence="1 2" key="2">
    <citation type="journal article" date="2018" name="New Phytol.">
        <title>High intraspecific genome diversity in the model arbuscular mycorrhizal symbiont Rhizophagus irregularis.</title>
        <authorList>
            <person name="Chen E.C.H."/>
            <person name="Morin E."/>
            <person name="Beaudet D."/>
            <person name="Noel J."/>
            <person name="Yildirir G."/>
            <person name="Ndikumana S."/>
            <person name="Charron P."/>
            <person name="St-Onge C."/>
            <person name="Giorgi J."/>
            <person name="Kruger M."/>
            <person name="Marton T."/>
            <person name="Ropars J."/>
            <person name="Grigoriev I.V."/>
            <person name="Hainaut M."/>
            <person name="Henrissat B."/>
            <person name="Roux C."/>
            <person name="Martin F."/>
            <person name="Corradi N."/>
        </authorList>
    </citation>
    <scope>NUCLEOTIDE SEQUENCE [LARGE SCALE GENOMIC DNA]</scope>
    <source>
        <strain evidence="1 2">DAOM 197198</strain>
    </source>
</reference>
<reference evidence="1 2" key="1">
    <citation type="journal article" date="2013" name="Proc. Natl. Acad. Sci. U.S.A.">
        <title>Genome of an arbuscular mycorrhizal fungus provides insight into the oldest plant symbiosis.</title>
        <authorList>
            <person name="Tisserant E."/>
            <person name="Malbreil M."/>
            <person name="Kuo A."/>
            <person name="Kohler A."/>
            <person name="Symeonidi A."/>
            <person name="Balestrini R."/>
            <person name="Charron P."/>
            <person name="Duensing N."/>
            <person name="Frei Dit Frey N."/>
            <person name="Gianinazzi-Pearson V."/>
            <person name="Gilbert L.B."/>
            <person name="Handa Y."/>
            <person name="Herr J.R."/>
            <person name="Hijri M."/>
            <person name="Koul R."/>
            <person name="Kawaguchi M."/>
            <person name="Krajinski F."/>
            <person name="Lammers P.J."/>
            <person name="Masclaux F.G."/>
            <person name="Murat C."/>
            <person name="Morin E."/>
            <person name="Ndikumana S."/>
            <person name="Pagni M."/>
            <person name="Petitpierre D."/>
            <person name="Requena N."/>
            <person name="Rosikiewicz P."/>
            <person name="Riley R."/>
            <person name="Saito K."/>
            <person name="San Clemente H."/>
            <person name="Shapiro H."/>
            <person name="van Tuinen D."/>
            <person name="Becard G."/>
            <person name="Bonfante P."/>
            <person name="Paszkowski U."/>
            <person name="Shachar-Hill Y.Y."/>
            <person name="Tuskan G.A."/>
            <person name="Young P.W."/>
            <person name="Sanders I.R."/>
            <person name="Henrissat B."/>
            <person name="Rensing S.A."/>
            <person name="Grigoriev I.V."/>
            <person name="Corradi N."/>
            <person name="Roux C."/>
            <person name="Martin F."/>
        </authorList>
    </citation>
    <scope>NUCLEOTIDE SEQUENCE [LARGE SCALE GENOMIC DNA]</scope>
    <source>
        <strain evidence="1 2">DAOM 197198</strain>
    </source>
</reference>
<accession>A0A2P4QVE6</accession>
<sequence length="94" mass="11344">MLLIIIIITCNCFYSWILCEKITLLKLFINFLPLFLDKIDTTFILHVESGYSGIYIFRNSPLQYITKVLMKVNHQNTWLLLVNFIFRRELFLYM</sequence>
<comment type="caution">
    <text evidence="1">The sequence shown here is derived from an EMBL/GenBank/DDBJ whole genome shotgun (WGS) entry which is preliminary data.</text>
</comment>
<protein>
    <submittedName>
        <fullName evidence="1">Uncharacterized protein</fullName>
    </submittedName>
</protein>
<proteinExistence type="predicted"/>
<keyword evidence="2" id="KW-1185">Reference proteome</keyword>
<dbReference type="Proteomes" id="UP000018888">
    <property type="component" value="Unassembled WGS sequence"/>
</dbReference>
<evidence type="ECO:0000313" key="1">
    <source>
        <dbReference type="EMBL" id="POG81633.1"/>
    </source>
</evidence>
<evidence type="ECO:0000313" key="2">
    <source>
        <dbReference type="Proteomes" id="UP000018888"/>
    </source>
</evidence>
<dbReference type="EMBL" id="AUPC02000010">
    <property type="protein sequence ID" value="POG81633.1"/>
    <property type="molecule type" value="Genomic_DNA"/>
</dbReference>
<name>A0A2P4QVE6_RHIID</name>
<organism evidence="1 2">
    <name type="scientific">Rhizophagus irregularis (strain DAOM 181602 / DAOM 197198 / MUCL 43194)</name>
    <name type="common">Arbuscular mycorrhizal fungus</name>
    <name type="synonym">Glomus intraradices</name>
    <dbReference type="NCBI Taxonomy" id="747089"/>
    <lineage>
        <taxon>Eukaryota</taxon>
        <taxon>Fungi</taxon>
        <taxon>Fungi incertae sedis</taxon>
        <taxon>Mucoromycota</taxon>
        <taxon>Glomeromycotina</taxon>
        <taxon>Glomeromycetes</taxon>
        <taxon>Glomerales</taxon>
        <taxon>Glomeraceae</taxon>
        <taxon>Rhizophagus</taxon>
    </lineage>
</organism>
<gene>
    <name evidence="1" type="ORF">GLOIN_2v1506943</name>
</gene>
<dbReference type="AlphaFoldDB" id="A0A2P4QVE6"/>